<dbReference type="GO" id="GO:0006508">
    <property type="term" value="P:proteolysis"/>
    <property type="evidence" value="ECO:0007669"/>
    <property type="project" value="UniProtKB-KW"/>
</dbReference>
<organism evidence="9 10">
    <name type="scientific">Colletotrichum sidae</name>
    <dbReference type="NCBI Taxonomy" id="1347389"/>
    <lineage>
        <taxon>Eukaryota</taxon>
        <taxon>Fungi</taxon>
        <taxon>Dikarya</taxon>
        <taxon>Ascomycota</taxon>
        <taxon>Pezizomycotina</taxon>
        <taxon>Sordariomycetes</taxon>
        <taxon>Hypocreomycetidae</taxon>
        <taxon>Glomerellales</taxon>
        <taxon>Glomerellaceae</taxon>
        <taxon>Colletotrichum</taxon>
        <taxon>Colletotrichum orbiculare species complex</taxon>
    </lineage>
</organism>
<feature type="region of interest" description="Disordered" evidence="7">
    <location>
        <begin position="271"/>
        <end position="294"/>
    </location>
</feature>
<evidence type="ECO:0000313" key="10">
    <source>
        <dbReference type="Proteomes" id="UP000295604"/>
    </source>
</evidence>
<dbReference type="PRINTS" id="PR00723">
    <property type="entry name" value="SUBTILISIN"/>
</dbReference>
<dbReference type="InterPro" id="IPR036852">
    <property type="entry name" value="Peptidase_S8/S53_dom_sf"/>
</dbReference>
<feature type="domain" description="Peptidase S8/S53" evidence="8">
    <location>
        <begin position="83"/>
        <end position="317"/>
    </location>
</feature>
<keyword evidence="4 5" id="KW-0720">Serine protease</keyword>
<dbReference type="InterPro" id="IPR023827">
    <property type="entry name" value="Peptidase_S8_Asp-AS"/>
</dbReference>
<dbReference type="PROSITE" id="PS51892">
    <property type="entry name" value="SUBTILASE"/>
    <property type="match status" value="1"/>
</dbReference>
<evidence type="ECO:0000313" key="9">
    <source>
        <dbReference type="EMBL" id="TEA15011.1"/>
    </source>
</evidence>
<reference evidence="9 10" key="1">
    <citation type="submission" date="2018-11" db="EMBL/GenBank/DDBJ databases">
        <title>Genome sequence and assembly of Colletotrichum sidae.</title>
        <authorList>
            <person name="Gan P."/>
            <person name="Shirasu K."/>
        </authorList>
    </citation>
    <scope>NUCLEOTIDE SEQUENCE [LARGE SCALE GENOMIC DNA]</scope>
    <source>
        <strain evidence="9 10">CBS 518.97</strain>
    </source>
</reference>
<dbReference type="Gene3D" id="3.40.50.200">
    <property type="entry name" value="Peptidase S8/S53 domain"/>
    <property type="match status" value="1"/>
</dbReference>
<dbReference type="PANTHER" id="PTHR43399:SF4">
    <property type="entry name" value="CELL WALL-ASSOCIATED PROTEASE"/>
    <property type="match status" value="1"/>
</dbReference>
<keyword evidence="3 5" id="KW-0378">Hydrolase</keyword>
<evidence type="ECO:0000256" key="7">
    <source>
        <dbReference type="SAM" id="MobiDB-lite"/>
    </source>
</evidence>
<sequence length="354" mass="39283">MLSPSTYPSINNLQREKARQEAQIIGRERIRRIPFMMAAATMTGLGGELKTIASASKWRKQYKETLKFARWIRPGGREQPKDRIRVAILDTGVDCSHVDLADALRRRQIIYKNFYPTESDSEVAEDDNGHGTHVTSLLLSVAPNVDVYMARVTDAKMDFQADPITKAIEWAVRDKNVHIISISFGFPRLDQSLECIRQALLEAHAADVLIFACSGNEAENGHLYFPASMEEVISVGSTTGDHKKSDFGPILRAGNRLCAVGEGLEAAWIQPPEASKDDKTSRQPPRKPRKPHRTMKHLAGTSYATPIAAGIAAMLLDCVQGHKQDLGLAFGILRRKQGMLAVFKLLQNQHCEDG</sequence>
<dbReference type="PROSITE" id="PS00138">
    <property type="entry name" value="SUBTILASE_SER"/>
    <property type="match status" value="1"/>
</dbReference>
<comment type="caution">
    <text evidence="9">The sequence shown here is derived from an EMBL/GenBank/DDBJ whole genome shotgun (WGS) entry which is preliminary data.</text>
</comment>
<name>A0A4V3I2K6_9PEZI</name>
<evidence type="ECO:0000256" key="5">
    <source>
        <dbReference type="PROSITE-ProRule" id="PRU01240"/>
    </source>
</evidence>
<evidence type="ECO:0000256" key="4">
    <source>
        <dbReference type="ARBA" id="ARBA00022825"/>
    </source>
</evidence>
<proteinExistence type="inferred from homology"/>
<comment type="similarity">
    <text evidence="1 5 6">Belongs to the peptidase S8 family.</text>
</comment>
<dbReference type="GO" id="GO:0004252">
    <property type="term" value="F:serine-type endopeptidase activity"/>
    <property type="evidence" value="ECO:0007669"/>
    <property type="project" value="UniProtKB-UniRule"/>
</dbReference>
<keyword evidence="2 5" id="KW-0645">Protease</keyword>
<dbReference type="InterPro" id="IPR015500">
    <property type="entry name" value="Peptidase_S8_subtilisin-rel"/>
</dbReference>
<dbReference type="Pfam" id="PF00082">
    <property type="entry name" value="Peptidase_S8"/>
    <property type="match status" value="1"/>
</dbReference>
<feature type="compositionally biased region" description="Basic residues" evidence="7">
    <location>
        <begin position="284"/>
        <end position="294"/>
    </location>
</feature>
<evidence type="ECO:0000259" key="8">
    <source>
        <dbReference type="Pfam" id="PF00082"/>
    </source>
</evidence>
<feature type="active site" description="Charge relay system" evidence="5">
    <location>
        <position position="90"/>
    </location>
</feature>
<dbReference type="InterPro" id="IPR000209">
    <property type="entry name" value="Peptidase_S8/S53_dom"/>
</dbReference>
<dbReference type="InterPro" id="IPR022398">
    <property type="entry name" value="Peptidase_S8_His-AS"/>
</dbReference>
<dbReference type="EMBL" id="QAPF01000146">
    <property type="protein sequence ID" value="TEA15011.1"/>
    <property type="molecule type" value="Genomic_DNA"/>
</dbReference>
<dbReference type="PROSITE" id="PS00137">
    <property type="entry name" value="SUBTILASE_HIS"/>
    <property type="match status" value="1"/>
</dbReference>
<protein>
    <submittedName>
        <fullName evidence="9">Subtilisin DY</fullName>
    </submittedName>
</protein>
<keyword evidence="10" id="KW-1185">Reference proteome</keyword>
<dbReference type="CDD" id="cd00306">
    <property type="entry name" value="Peptidases_S8_S53"/>
    <property type="match status" value="1"/>
</dbReference>
<dbReference type="InterPro" id="IPR023828">
    <property type="entry name" value="Peptidase_S8_Ser-AS"/>
</dbReference>
<dbReference type="PANTHER" id="PTHR43399">
    <property type="entry name" value="SUBTILISIN-RELATED"/>
    <property type="match status" value="1"/>
</dbReference>
<evidence type="ECO:0000256" key="3">
    <source>
        <dbReference type="ARBA" id="ARBA00022801"/>
    </source>
</evidence>
<dbReference type="Proteomes" id="UP000295604">
    <property type="component" value="Unassembled WGS sequence"/>
</dbReference>
<dbReference type="InterPro" id="IPR051048">
    <property type="entry name" value="Peptidase_S8/S53_subtilisin"/>
</dbReference>
<dbReference type="AlphaFoldDB" id="A0A4V3I2K6"/>
<dbReference type="SUPFAM" id="SSF52743">
    <property type="entry name" value="Subtilisin-like"/>
    <property type="match status" value="1"/>
</dbReference>
<evidence type="ECO:0000256" key="2">
    <source>
        <dbReference type="ARBA" id="ARBA00022670"/>
    </source>
</evidence>
<gene>
    <name evidence="9" type="primary">apr-2</name>
    <name evidence="9" type="ORF">C8034_v003008</name>
</gene>
<feature type="active site" description="Charge relay system" evidence="5">
    <location>
        <position position="130"/>
    </location>
</feature>
<evidence type="ECO:0000256" key="1">
    <source>
        <dbReference type="ARBA" id="ARBA00011073"/>
    </source>
</evidence>
<evidence type="ECO:0000256" key="6">
    <source>
        <dbReference type="RuleBase" id="RU003355"/>
    </source>
</evidence>
<feature type="active site" description="Charge relay system" evidence="5">
    <location>
        <position position="302"/>
    </location>
</feature>
<dbReference type="PROSITE" id="PS00136">
    <property type="entry name" value="SUBTILASE_ASP"/>
    <property type="match status" value="1"/>
</dbReference>
<accession>A0A4V3I2K6</accession>